<evidence type="ECO:0000313" key="3">
    <source>
        <dbReference type="Proteomes" id="UP000192573"/>
    </source>
</evidence>
<feature type="transmembrane region" description="Helical" evidence="1">
    <location>
        <begin position="60"/>
        <end position="77"/>
    </location>
</feature>
<keyword evidence="1" id="KW-1133">Transmembrane helix</keyword>
<reference evidence="2 3" key="1">
    <citation type="submission" date="2017-03" db="EMBL/GenBank/DDBJ databases">
        <authorList>
            <person name="Afonso C.L."/>
            <person name="Miller P.J."/>
            <person name="Scott M.A."/>
            <person name="Spackman E."/>
            <person name="Goraichik I."/>
            <person name="Dimitrov K.M."/>
            <person name="Suarez D.L."/>
            <person name="Swayne D.E."/>
        </authorList>
    </citation>
    <scope>NUCLEOTIDE SEQUENCE [LARGE SCALE GENOMIC DNA]</scope>
    <source>
        <strain evidence="2 3">ATCC 51113</strain>
    </source>
</reference>
<organism evidence="2 3">
    <name type="scientific">Citrobacter braakii</name>
    <dbReference type="NCBI Taxonomy" id="57706"/>
    <lineage>
        <taxon>Bacteria</taxon>
        <taxon>Pseudomonadati</taxon>
        <taxon>Pseudomonadota</taxon>
        <taxon>Gammaproteobacteria</taxon>
        <taxon>Enterobacterales</taxon>
        <taxon>Enterobacteriaceae</taxon>
        <taxon>Citrobacter</taxon>
        <taxon>Citrobacter freundii complex</taxon>
    </lineage>
</organism>
<proteinExistence type="predicted"/>
<dbReference type="AlphaFoldDB" id="A0A1V8P0T5"/>
<dbReference type="EMBL" id="NAEW01000004">
    <property type="protein sequence ID" value="OQM42260.1"/>
    <property type="molecule type" value="Genomic_DNA"/>
</dbReference>
<gene>
    <name evidence="2" type="ORF">BZK42_12105</name>
</gene>
<name>A0A1V8P0T5_CITBR</name>
<keyword evidence="1" id="KW-0812">Transmembrane</keyword>
<keyword evidence="1" id="KW-0472">Membrane</keyword>
<sequence length="113" mass="12942">MQPDAVNVRLADQLQRVRQTVHIHTQPHVLFHNITVVIFSQLADILPPYLPRTDAIHKKYPLIFVLLLVAMSQILMKNRQKAGKYGAKLDLLLIFFLGDIFISINAPKFLSKN</sequence>
<protein>
    <submittedName>
        <fullName evidence="2">Uncharacterized protein</fullName>
    </submittedName>
</protein>
<feature type="transmembrane region" description="Helical" evidence="1">
    <location>
        <begin position="89"/>
        <end position="110"/>
    </location>
</feature>
<evidence type="ECO:0000256" key="1">
    <source>
        <dbReference type="SAM" id="Phobius"/>
    </source>
</evidence>
<accession>A0A1V8P0T5</accession>
<evidence type="ECO:0000313" key="2">
    <source>
        <dbReference type="EMBL" id="OQM42260.1"/>
    </source>
</evidence>
<dbReference type="Proteomes" id="UP000192573">
    <property type="component" value="Unassembled WGS sequence"/>
</dbReference>
<comment type="caution">
    <text evidence="2">The sequence shown here is derived from an EMBL/GenBank/DDBJ whole genome shotgun (WGS) entry which is preliminary data.</text>
</comment>